<feature type="compositionally biased region" description="Basic and acidic residues" evidence="1">
    <location>
        <begin position="115"/>
        <end position="129"/>
    </location>
</feature>
<name>A0AA40KF31_9HYME</name>
<dbReference type="Proteomes" id="UP001177670">
    <property type="component" value="Unassembled WGS sequence"/>
</dbReference>
<comment type="caution">
    <text evidence="2">The sequence shown here is derived from an EMBL/GenBank/DDBJ whole genome shotgun (WGS) entry which is preliminary data.</text>
</comment>
<feature type="compositionally biased region" description="Acidic residues" evidence="1">
    <location>
        <begin position="20"/>
        <end position="33"/>
    </location>
</feature>
<dbReference type="EMBL" id="JAHYIQ010000046">
    <property type="protein sequence ID" value="KAK1118038.1"/>
    <property type="molecule type" value="Genomic_DNA"/>
</dbReference>
<feature type="compositionally biased region" description="Basic residues" evidence="1">
    <location>
        <begin position="104"/>
        <end position="113"/>
    </location>
</feature>
<sequence length="258" mass="29454">MRFTAFAPVLQKDQPRVEPVDDGGDEEVNEEEAEGGRVRHKWPPPEIKRNKGFQHLAKTKKERRIPTSKKKEISGSKGEGSTNGEQNKAGRTRKAATRCDRIRSRGARKRLRGKGSAERRNGVRGKREIGGWLSVHAPVANVMIGPRKQKRQTLGPWPPETKTPITRTQSPENLMNDRASVRRQLSKKEKEEEEKEEEGEEEEEEEKERKRKIRAEGTLDDASGPSAQEEEKFRLAREGRQRNPFTAGNEVLATRRHE</sequence>
<feature type="compositionally biased region" description="Basic and acidic residues" evidence="1">
    <location>
        <begin position="229"/>
        <end position="241"/>
    </location>
</feature>
<accession>A0AA40KF31</accession>
<proteinExistence type="predicted"/>
<organism evidence="2 3">
    <name type="scientific">Melipona bicolor</name>
    <dbReference type="NCBI Taxonomy" id="60889"/>
    <lineage>
        <taxon>Eukaryota</taxon>
        <taxon>Metazoa</taxon>
        <taxon>Ecdysozoa</taxon>
        <taxon>Arthropoda</taxon>
        <taxon>Hexapoda</taxon>
        <taxon>Insecta</taxon>
        <taxon>Pterygota</taxon>
        <taxon>Neoptera</taxon>
        <taxon>Endopterygota</taxon>
        <taxon>Hymenoptera</taxon>
        <taxon>Apocrita</taxon>
        <taxon>Aculeata</taxon>
        <taxon>Apoidea</taxon>
        <taxon>Anthophila</taxon>
        <taxon>Apidae</taxon>
        <taxon>Melipona</taxon>
    </lineage>
</organism>
<feature type="compositionally biased region" description="Polar residues" evidence="1">
    <location>
        <begin position="163"/>
        <end position="173"/>
    </location>
</feature>
<feature type="compositionally biased region" description="Acidic residues" evidence="1">
    <location>
        <begin position="191"/>
        <end position="206"/>
    </location>
</feature>
<dbReference type="AlphaFoldDB" id="A0AA40KF31"/>
<gene>
    <name evidence="2" type="ORF">K0M31_015485</name>
</gene>
<evidence type="ECO:0000313" key="3">
    <source>
        <dbReference type="Proteomes" id="UP001177670"/>
    </source>
</evidence>
<reference evidence="2" key="1">
    <citation type="submission" date="2021-10" db="EMBL/GenBank/DDBJ databases">
        <title>Melipona bicolor Genome sequencing and assembly.</title>
        <authorList>
            <person name="Araujo N.S."/>
            <person name="Arias M.C."/>
        </authorList>
    </citation>
    <scope>NUCLEOTIDE SEQUENCE</scope>
    <source>
        <strain evidence="2">USP_2M_L1-L4_2017</strain>
        <tissue evidence="2">Whole body</tissue>
    </source>
</reference>
<feature type="compositionally biased region" description="Basic residues" evidence="1">
    <location>
        <begin position="57"/>
        <end position="68"/>
    </location>
</feature>
<feature type="region of interest" description="Disordered" evidence="1">
    <location>
        <begin position="1"/>
        <end position="258"/>
    </location>
</feature>
<keyword evidence="3" id="KW-1185">Reference proteome</keyword>
<protein>
    <submittedName>
        <fullName evidence="2">Uncharacterized protein</fullName>
    </submittedName>
</protein>
<evidence type="ECO:0000256" key="1">
    <source>
        <dbReference type="SAM" id="MobiDB-lite"/>
    </source>
</evidence>
<evidence type="ECO:0000313" key="2">
    <source>
        <dbReference type="EMBL" id="KAK1118038.1"/>
    </source>
</evidence>